<dbReference type="GO" id="GO:0000015">
    <property type="term" value="C:phosphopyruvate hydratase complex"/>
    <property type="evidence" value="ECO:0007669"/>
    <property type="project" value="InterPro"/>
</dbReference>
<dbReference type="GO" id="GO:0000287">
    <property type="term" value="F:magnesium ion binding"/>
    <property type="evidence" value="ECO:0007669"/>
    <property type="project" value="InterPro"/>
</dbReference>
<dbReference type="HAMAP" id="MF_00318">
    <property type="entry name" value="Enolase"/>
    <property type="match status" value="1"/>
</dbReference>
<dbReference type="PANTHER" id="PTHR11902">
    <property type="entry name" value="ENOLASE"/>
    <property type="match status" value="1"/>
</dbReference>
<dbReference type="SMART" id="SM01193">
    <property type="entry name" value="Enolase_N"/>
    <property type="match status" value="1"/>
</dbReference>
<dbReference type="PANTHER" id="PTHR11902:SF56">
    <property type="entry name" value="CYTOSOLIC ENOLASE 3"/>
    <property type="match status" value="1"/>
</dbReference>
<evidence type="ECO:0000256" key="3">
    <source>
        <dbReference type="ARBA" id="ARBA00009604"/>
    </source>
</evidence>
<dbReference type="EC" id="4.2.1.11" evidence="4"/>
<dbReference type="EMBL" id="LRBV02000001">
    <property type="status" value="NOT_ANNOTATED_CDS"/>
    <property type="molecule type" value="Genomic_DNA"/>
</dbReference>
<dbReference type="AlphaFoldDB" id="A0A7N2QXN8"/>
<evidence type="ECO:0000313" key="11">
    <source>
        <dbReference type="Proteomes" id="UP000594261"/>
    </source>
</evidence>
<dbReference type="InParanoid" id="A0A7N2QXN8"/>
<keyword evidence="5" id="KW-0460">Magnesium</keyword>
<dbReference type="CDD" id="cd03313">
    <property type="entry name" value="enolase"/>
    <property type="match status" value="1"/>
</dbReference>
<name>A0A7N2QXN8_QUELO</name>
<dbReference type="UniPathway" id="UPA00109">
    <property type="reaction ID" value="UER00187"/>
</dbReference>
<feature type="domain" description="Enolase N-terminal" evidence="9">
    <location>
        <begin position="47"/>
        <end position="176"/>
    </location>
</feature>
<keyword evidence="11" id="KW-1185">Reference proteome</keyword>
<comment type="cofactor">
    <cofactor evidence="1">
        <name>Mg(2+)</name>
        <dbReference type="ChEBI" id="CHEBI:18420"/>
    </cofactor>
</comment>
<evidence type="ECO:0000256" key="7">
    <source>
        <dbReference type="ARBA" id="ARBA00023239"/>
    </source>
</evidence>
<dbReference type="InterPro" id="IPR036849">
    <property type="entry name" value="Enolase-like_C_sf"/>
</dbReference>
<dbReference type="InterPro" id="IPR020811">
    <property type="entry name" value="Enolase_N"/>
</dbReference>
<dbReference type="Pfam" id="PF00113">
    <property type="entry name" value="Enolase_C"/>
    <property type="match status" value="2"/>
</dbReference>
<reference evidence="10 11" key="1">
    <citation type="journal article" date="2016" name="G3 (Bethesda)">
        <title>First Draft Assembly and Annotation of the Genome of a California Endemic Oak Quercus lobata Nee (Fagaceae).</title>
        <authorList>
            <person name="Sork V.L."/>
            <person name="Fitz-Gibbon S.T."/>
            <person name="Puiu D."/>
            <person name="Crepeau M."/>
            <person name="Gugger P.F."/>
            <person name="Sherman R."/>
            <person name="Stevens K."/>
            <person name="Langley C.H."/>
            <person name="Pellegrini M."/>
            <person name="Salzberg S.L."/>
        </authorList>
    </citation>
    <scope>NUCLEOTIDE SEQUENCE [LARGE SCALE GENOMIC DNA]</scope>
    <source>
        <strain evidence="10 11">cv. SW786</strain>
    </source>
</reference>
<sequence length="505" mass="55670">MSVQQYLEKHTLSRKIEDAVNAAVRAKSPDPVIFISHHMRKSVPSVITKIKARQILDSRGIPTVEVDLFTNKGMFRASVPSGDTTGMYEAVDLRDGDKGTFLGNSVTRAVKNINEKISEALIGMDPTLQSQIDHAMIDLDKTEKKGELGANAILAVSIAACKAGAAEKEVPLYKYIAEISGETNLTLPVPAFTLISGGKHAGNHLAIQEIMILPIGASKFEEALQMGSETYHHLKCFADKKYLAKTSLDLARVFLSPVVSLRAWLLLQKNMVHMNVMLVKMVVLLQISQGNLKEGLDLLKEAISRTGYNDRIKIAIDVAASDFCIGTKYDLEIKVPNKSEQNFKSAEDMIEMYKELCSEYPIVSIEDPFDKEDWEHVKHFSSLGICQVVGDDLLMSNRKRIQRAIEESTCNALLLKVNQIGTVTEAIEVVRQAKEANMGVVTSHRCGETEDSFISDLSVGLGTGQIKAGAPCRGERLAKYNQLLRIEEELGDQAVYAGQDWKVSS</sequence>
<evidence type="ECO:0000256" key="6">
    <source>
        <dbReference type="ARBA" id="ARBA00023152"/>
    </source>
</evidence>
<dbReference type="Gramene" id="QL01p029004:mrna">
    <property type="protein sequence ID" value="QL01p029004:mrna"/>
    <property type="gene ID" value="QL01p029004"/>
</dbReference>
<accession>A0A7N2QXN8</accession>
<dbReference type="Pfam" id="PF03952">
    <property type="entry name" value="Enolase_N"/>
    <property type="match status" value="1"/>
</dbReference>
<dbReference type="SMART" id="SM01192">
    <property type="entry name" value="Enolase_C"/>
    <property type="match status" value="1"/>
</dbReference>
<dbReference type="SUPFAM" id="SSF54826">
    <property type="entry name" value="Enolase N-terminal domain-like"/>
    <property type="match status" value="1"/>
</dbReference>
<dbReference type="PROSITE" id="PS00164">
    <property type="entry name" value="ENOLASE"/>
    <property type="match status" value="1"/>
</dbReference>
<dbReference type="InterPro" id="IPR020810">
    <property type="entry name" value="Enolase_C"/>
</dbReference>
<dbReference type="Proteomes" id="UP000594261">
    <property type="component" value="Chromosome 1"/>
</dbReference>
<evidence type="ECO:0000259" key="9">
    <source>
        <dbReference type="SMART" id="SM01193"/>
    </source>
</evidence>
<evidence type="ECO:0000256" key="2">
    <source>
        <dbReference type="ARBA" id="ARBA00005031"/>
    </source>
</evidence>
<dbReference type="FunFam" id="3.30.390.10:FF:000001">
    <property type="entry name" value="Enolase"/>
    <property type="match status" value="1"/>
</dbReference>
<dbReference type="SFLD" id="SFLDS00001">
    <property type="entry name" value="Enolase"/>
    <property type="match status" value="1"/>
</dbReference>
<feature type="domain" description="Enolase C-terminal TIM barrel" evidence="8">
    <location>
        <begin position="184"/>
        <end position="504"/>
    </location>
</feature>
<keyword evidence="7" id="KW-0456">Lyase</keyword>
<dbReference type="PRINTS" id="PR00148">
    <property type="entry name" value="ENOLASE"/>
</dbReference>
<dbReference type="GO" id="GO:0006096">
    <property type="term" value="P:glycolytic process"/>
    <property type="evidence" value="ECO:0007669"/>
    <property type="project" value="UniProtKB-UniPathway"/>
</dbReference>
<comment type="pathway">
    <text evidence="2">Carbohydrate degradation; glycolysis; pyruvate from D-glyceraldehyde 3-phosphate: step 4/5.</text>
</comment>
<protein>
    <recommendedName>
        <fullName evidence="4">phosphopyruvate hydratase</fullName>
        <ecNumber evidence="4">4.2.1.11</ecNumber>
    </recommendedName>
</protein>
<dbReference type="InterPro" id="IPR020809">
    <property type="entry name" value="Enolase_CS"/>
</dbReference>
<comment type="similarity">
    <text evidence="3">Belongs to the enolase family.</text>
</comment>
<organism evidence="10 11">
    <name type="scientific">Quercus lobata</name>
    <name type="common">Valley oak</name>
    <dbReference type="NCBI Taxonomy" id="97700"/>
    <lineage>
        <taxon>Eukaryota</taxon>
        <taxon>Viridiplantae</taxon>
        <taxon>Streptophyta</taxon>
        <taxon>Embryophyta</taxon>
        <taxon>Tracheophyta</taxon>
        <taxon>Spermatophyta</taxon>
        <taxon>Magnoliopsida</taxon>
        <taxon>eudicotyledons</taxon>
        <taxon>Gunneridae</taxon>
        <taxon>Pentapetalae</taxon>
        <taxon>rosids</taxon>
        <taxon>fabids</taxon>
        <taxon>Fagales</taxon>
        <taxon>Fagaceae</taxon>
        <taxon>Quercus</taxon>
    </lineage>
</organism>
<dbReference type="FunCoup" id="A0A7N2QXN8">
    <property type="interactions" value="1381"/>
</dbReference>
<keyword evidence="6" id="KW-0324">Glycolysis</keyword>
<dbReference type="OMA" id="KMARDAQ"/>
<dbReference type="EnsemblPlants" id="QL01p029004:mrna">
    <property type="protein sequence ID" value="QL01p029004:mrna"/>
    <property type="gene ID" value="QL01p029004"/>
</dbReference>
<evidence type="ECO:0000256" key="1">
    <source>
        <dbReference type="ARBA" id="ARBA00001946"/>
    </source>
</evidence>
<dbReference type="SUPFAM" id="SSF51604">
    <property type="entry name" value="Enolase C-terminal domain-like"/>
    <property type="match status" value="1"/>
</dbReference>
<dbReference type="InterPro" id="IPR029017">
    <property type="entry name" value="Enolase-like_N"/>
</dbReference>
<proteinExistence type="inferred from homology"/>
<evidence type="ECO:0000259" key="8">
    <source>
        <dbReference type="SMART" id="SM01192"/>
    </source>
</evidence>
<evidence type="ECO:0000313" key="10">
    <source>
        <dbReference type="EnsemblPlants" id="QL01p029004:mrna"/>
    </source>
</evidence>
<dbReference type="Gene3D" id="3.20.20.120">
    <property type="entry name" value="Enolase-like C-terminal domain"/>
    <property type="match status" value="1"/>
</dbReference>
<dbReference type="InterPro" id="IPR000941">
    <property type="entry name" value="Enolase"/>
</dbReference>
<reference evidence="10" key="2">
    <citation type="submission" date="2021-01" db="UniProtKB">
        <authorList>
            <consortium name="EnsemblPlants"/>
        </authorList>
    </citation>
    <scope>IDENTIFICATION</scope>
</reference>
<dbReference type="CDD" id="cd22962">
    <property type="entry name" value="DD_AtENO3-like"/>
    <property type="match status" value="1"/>
</dbReference>
<dbReference type="Gene3D" id="3.30.390.10">
    <property type="entry name" value="Enolase-like, N-terminal domain"/>
    <property type="match status" value="1"/>
</dbReference>
<evidence type="ECO:0000256" key="4">
    <source>
        <dbReference type="ARBA" id="ARBA00012058"/>
    </source>
</evidence>
<dbReference type="GO" id="GO:0004634">
    <property type="term" value="F:phosphopyruvate hydratase activity"/>
    <property type="evidence" value="ECO:0007669"/>
    <property type="project" value="UniProtKB-EC"/>
</dbReference>
<evidence type="ECO:0000256" key="5">
    <source>
        <dbReference type="ARBA" id="ARBA00022842"/>
    </source>
</evidence>